<evidence type="ECO:0000313" key="2">
    <source>
        <dbReference type="EMBL" id="OCC16195.1"/>
    </source>
</evidence>
<sequence length="66" mass="7488">MLNFELKEENFAPLTFYNVFALRHLAFVHAGLASSFYLLPVILGKLAQRVFSREKFDSSGLAILKP</sequence>
<gene>
    <name evidence="2" type="ORF">DBT_0012</name>
</gene>
<keyword evidence="1" id="KW-0472">Membrane</keyword>
<keyword evidence="1" id="KW-1133">Transmembrane helix</keyword>
<organism evidence="2 3">
    <name type="scientific">Dissulfuribacter thermophilus</name>
    <dbReference type="NCBI Taxonomy" id="1156395"/>
    <lineage>
        <taxon>Bacteria</taxon>
        <taxon>Pseudomonadati</taxon>
        <taxon>Thermodesulfobacteriota</taxon>
        <taxon>Dissulfuribacteria</taxon>
        <taxon>Dissulfuribacterales</taxon>
        <taxon>Dissulfuribacteraceae</taxon>
        <taxon>Dissulfuribacter</taxon>
    </lineage>
</organism>
<keyword evidence="1" id="KW-0812">Transmembrane</keyword>
<accession>A0A1B9F8Q6</accession>
<evidence type="ECO:0000256" key="1">
    <source>
        <dbReference type="SAM" id="Phobius"/>
    </source>
</evidence>
<proteinExistence type="predicted"/>
<dbReference type="AlphaFoldDB" id="A0A1B9F8Q6"/>
<protein>
    <submittedName>
        <fullName evidence="2">Uncharacterized protein</fullName>
    </submittedName>
</protein>
<keyword evidence="3" id="KW-1185">Reference proteome</keyword>
<evidence type="ECO:0000313" key="3">
    <source>
        <dbReference type="Proteomes" id="UP000093080"/>
    </source>
</evidence>
<dbReference type="EMBL" id="MAGO01000001">
    <property type="protein sequence ID" value="OCC16195.1"/>
    <property type="molecule type" value="Genomic_DNA"/>
</dbReference>
<feature type="transmembrane region" description="Helical" evidence="1">
    <location>
        <begin position="20"/>
        <end position="43"/>
    </location>
</feature>
<name>A0A1B9F8Q6_9BACT</name>
<comment type="caution">
    <text evidence="2">The sequence shown here is derived from an EMBL/GenBank/DDBJ whole genome shotgun (WGS) entry which is preliminary data.</text>
</comment>
<dbReference type="STRING" id="1156395.DBT_0012"/>
<reference evidence="2 3" key="1">
    <citation type="submission" date="2016-06" db="EMBL/GenBank/DDBJ databases">
        <title>Respiratory ammonification of nitrate coupled to the oxidation of elemental sulfur in deep-sea autotrophic thermophilic bacteria.</title>
        <authorList>
            <person name="Slobodkina G.B."/>
            <person name="Mardanov A.V."/>
            <person name="Ravin N.V."/>
            <person name="Frolova A.A."/>
            <person name="Viryasiv M.B."/>
            <person name="Chernyh N.A."/>
            <person name="Bonch-Osmolovskaya E.A."/>
            <person name="Slobodkin A.I."/>
        </authorList>
    </citation>
    <scope>NUCLEOTIDE SEQUENCE [LARGE SCALE GENOMIC DNA]</scope>
    <source>
        <strain evidence="2 3">S69</strain>
    </source>
</reference>
<dbReference type="Proteomes" id="UP000093080">
    <property type="component" value="Unassembled WGS sequence"/>
</dbReference>